<evidence type="ECO:0000313" key="2">
    <source>
        <dbReference type="Proteomes" id="UP000199607"/>
    </source>
</evidence>
<dbReference type="STRING" id="553466.SAMN04487950_3334"/>
<name>A0A1I4GQ01_9EURY</name>
<dbReference type="Proteomes" id="UP000199607">
    <property type="component" value="Unassembled WGS sequence"/>
</dbReference>
<dbReference type="EMBL" id="FOTC01000004">
    <property type="protein sequence ID" value="SFL32098.1"/>
    <property type="molecule type" value="Genomic_DNA"/>
</dbReference>
<evidence type="ECO:0000313" key="1">
    <source>
        <dbReference type="EMBL" id="SFL32098.1"/>
    </source>
</evidence>
<protein>
    <submittedName>
        <fullName evidence="1">Uncharacterized protein</fullName>
    </submittedName>
</protein>
<reference evidence="2" key="1">
    <citation type="submission" date="2016-10" db="EMBL/GenBank/DDBJ databases">
        <authorList>
            <person name="Varghese N."/>
            <person name="Submissions S."/>
        </authorList>
    </citation>
    <scope>NUCLEOTIDE SEQUENCE [LARGE SCALE GENOMIC DNA]</scope>
    <source>
        <strain evidence="2">CGMCC 1.7738</strain>
    </source>
</reference>
<proteinExistence type="predicted"/>
<gene>
    <name evidence="1" type="ORF">SAMN04487950_3334</name>
</gene>
<dbReference type="AlphaFoldDB" id="A0A1I4GQ01"/>
<accession>A0A1I4GQ01</accession>
<organism evidence="1 2">
    <name type="scientific">Halogranum rubrum</name>
    <dbReference type="NCBI Taxonomy" id="553466"/>
    <lineage>
        <taxon>Archaea</taxon>
        <taxon>Methanobacteriati</taxon>
        <taxon>Methanobacteriota</taxon>
        <taxon>Stenosarchaea group</taxon>
        <taxon>Halobacteria</taxon>
        <taxon>Halobacteriales</taxon>
        <taxon>Haloferacaceae</taxon>
    </lineage>
</organism>
<dbReference type="RefSeq" id="WP_089870616.1">
    <property type="nucleotide sequence ID" value="NZ_FOTC01000004.1"/>
</dbReference>
<keyword evidence="2" id="KW-1185">Reference proteome</keyword>
<dbReference type="PROSITE" id="PS51257">
    <property type="entry name" value="PROKAR_LIPOPROTEIN"/>
    <property type="match status" value="1"/>
</dbReference>
<sequence length="152" mass="16563">MYRRKFLATSSALLSLGIAGCLAGADGTDKTQNKTVSDEAQNQAGKVQLKRIRIENHSGKQTLFNVDLARNGDHPYHSQLDIGPNETVTISDWTQTGRTFTAVGMSKRFGNYEMVAVNSAEEQSMKTLEIHFTIDEQGDVAGTVKPISDSNA</sequence>